<accession>A0A9P8CAP4</accession>
<organism evidence="2 3">
    <name type="scientific">Calycina marina</name>
    <dbReference type="NCBI Taxonomy" id="1763456"/>
    <lineage>
        <taxon>Eukaryota</taxon>
        <taxon>Fungi</taxon>
        <taxon>Dikarya</taxon>
        <taxon>Ascomycota</taxon>
        <taxon>Pezizomycotina</taxon>
        <taxon>Leotiomycetes</taxon>
        <taxon>Helotiales</taxon>
        <taxon>Pezizellaceae</taxon>
        <taxon>Calycina</taxon>
    </lineage>
</organism>
<gene>
    <name evidence="2" type="ORF">BJ878DRAFT_484162</name>
</gene>
<dbReference type="Proteomes" id="UP000887226">
    <property type="component" value="Unassembled WGS sequence"/>
</dbReference>
<name>A0A9P8CAP4_9HELO</name>
<feature type="region of interest" description="Disordered" evidence="1">
    <location>
        <begin position="136"/>
        <end position="158"/>
    </location>
</feature>
<evidence type="ECO:0000256" key="1">
    <source>
        <dbReference type="SAM" id="MobiDB-lite"/>
    </source>
</evidence>
<sequence length="274" mass="30375">MRVERRREEARGGERRREEARGGERRREEMSGGDATATTPKADQQTYSHISQRQKQTDSGSSRLEAHASASSYRRLLVQAHLGTDYRRFLVQMLLGTDTSRRIGQCVCTRLGPGKLPGNSANHNFGPVFPDPDLQQSRPDHNTASRIPTLHTPTLHTPTLYTPMLHTPTLHTPTRFANSPAAQTRPPYQLSQLCVKVWIRAPPQLRQCQACWAKPSDVSNKDQLTSSNPVTICAPNSCESDGPTCKRGEYHPQSPQLAHGSRVNGLAPKCSSPL</sequence>
<comment type="caution">
    <text evidence="2">The sequence shown here is derived from an EMBL/GenBank/DDBJ whole genome shotgun (WGS) entry which is preliminary data.</text>
</comment>
<evidence type="ECO:0000313" key="3">
    <source>
        <dbReference type="Proteomes" id="UP000887226"/>
    </source>
</evidence>
<feature type="compositionally biased region" description="Polar residues" evidence="1">
    <location>
        <begin position="36"/>
        <end position="62"/>
    </location>
</feature>
<feature type="compositionally biased region" description="Low complexity" evidence="1">
    <location>
        <begin position="148"/>
        <end position="158"/>
    </location>
</feature>
<keyword evidence="3" id="KW-1185">Reference proteome</keyword>
<feature type="compositionally biased region" description="Basic and acidic residues" evidence="1">
    <location>
        <begin position="1"/>
        <end position="30"/>
    </location>
</feature>
<protein>
    <submittedName>
        <fullName evidence="2">Uncharacterized protein</fullName>
    </submittedName>
</protein>
<feature type="region of interest" description="Disordered" evidence="1">
    <location>
        <begin position="240"/>
        <end position="274"/>
    </location>
</feature>
<dbReference type="AlphaFoldDB" id="A0A9P8CAP4"/>
<feature type="region of interest" description="Disordered" evidence="1">
    <location>
        <begin position="1"/>
        <end position="66"/>
    </location>
</feature>
<proteinExistence type="predicted"/>
<evidence type="ECO:0000313" key="2">
    <source>
        <dbReference type="EMBL" id="KAG9240089.1"/>
    </source>
</evidence>
<dbReference type="EMBL" id="MU254594">
    <property type="protein sequence ID" value="KAG9240089.1"/>
    <property type="molecule type" value="Genomic_DNA"/>
</dbReference>
<reference evidence="2" key="1">
    <citation type="journal article" date="2021" name="IMA Fungus">
        <title>Genomic characterization of three marine fungi, including Emericellopsis atlantica sp. nov. with signatures of a generalist lifestyle and marine biomass degradation.</title>
        <authorList>
            <person name="Hagestad O.C."/>
            <person name="Hou L."/>
            <person name="Andersen J.H."/>
            <person name="Hansen E.H."/>
            <person name="Altermark B."/>
            <person name="Li C."/>
            <person name="Kuhnert E."/>
            <person name="Cox R.J."/>
            <person name="Crous P.W."/>
            <person name="Spatafora J.W."/>
            <person name="Lail K."/>
            <person name="Amirebrahimi M."/>
            <person name="Lipzen A."/>
            <person name="Pangilinan J."/>
            <person name="Andreopoulos W."/>
            <person name="Hayes R.D."/>
            <person name="Ng V."/>
            <person name="Grigoriev I.V."/>
            <person name="Jackson S.A."/>
            <person name="Sutton T.D.S."/>
            <person name="Dobson A.D.W."/>
            <person name="Rama T."/>
        </authorList>
    </citation>
    <scope>NUCLEOTIDE SEQUENCE</scope>
    <source>
        <strain evidence="2">TRa3180A</strain>
    </source>
</reference>